<accession>A0ABP8DZK9</accession>
<keyword evidence="4" id="KW-0808">Transferase</keyword>
<proteinExistence type="predicted"/>
<keyword evidence="2" id="KW-1003">Cell membrane</keyword>
<dbReference type="PANTHER" id="PTHR33908:SF11">
    <property type="entry name" value="MEMBRANE PROTEIN"/>
    <property type="match status" value="1"/>
</dbReference>
<evidence type="ECO:0000256" key="2">
    <source>
        <dbReference type="ARBA" id="ARBA00022475"/>
    </source>
</evidence>
<keyword evidence="3" id="KW-0328">Glycosyltransferase</keyword>
<dbReference type="RefSeq" id="WP_344793898.1">
    <property type="nucleotide sequence ID" value="NZ_BAABAU010000001.1"/>
</dbReference>
<evidence type="ECO:0000256" key="8">
    <source>
        <dbReference type="SAM" id="Phobius"/>
    </source>
</evidence>
<feature type="transmembrane region" description="Helical" evidence="8">
    <location>
        <begin position="289"/>
        <end position="308"/>
    </location>
</feature>
<comment type="caution">
    <text evidence="9">The sequence shown here is derived from an EMBL/GenBank/DDBJ whole genome shotgun (WGS) entry which is preliminary data.</text>
</comment>
<comment type="subcellular location">
    <subcellularLocation>
        <location evidence="1">Cell membrane</location>
        <topology evidence="1">Multi-pass membrane protein</topology>
    </subcellularLocation>
</comment>
<name>A0ABP8DZK9_9MICO</name>
<dbReference type="EMBL" id="BAABAU010000001">
    <property type="protein sequence ID" value="GAA4265362.1"/>
    <property type="molecule type" value="Genomic_DNA"/>
</dbReference>
<keyword evidence="6 8" id="KW-1133">Transmembrane helix</keyword>
<reference evidence="10" key="1">
    <citation type="journal article" date="2019" name="Int. J. Syst. Evol. Microbiol.">
        <title>The Global Catalogue of Microorganisms (GCM) 10K type strain sequencing project: providing services to taxonomists for standard genome sequencing and annotation.</title>
        <authorList>
            <consortium name="The Broad Institute Genomics Platform"/>
            <consortium name="The Broad Institute Genome Sequencing Center for Infectious Disease"/>
            <person name="Wu L."/>
            <person name="Ma J."/>
        </authorList>
    </citation>
    <scope>NUCLEOTIDE SEQUENCE [LARGE SCALE GENOMIC DNA]</scope>
    <source>
        <strain evidence="10">JCM 17442</strain>
    </source>
</reference>
<evidence type="ECO:0000256" key="1">
    <source>
        <dbReference type="ARBA" id="ARBA00004651"/>
    </source>
</evidence>
<keyword evidence="7 8" id="KW-0472">Membrane</keyword>
<keyword evidence="5 8" id="KW-0812">Transmembrane</keyword>
<feature type="transmembrane region" description="Helical" evidence="8">
    <location>
        <begin position="191"/>
        <end position="212"/>
    </location>
</feature>
<feature type="transmembrane region" description="Helical" evidence="8">
    <location>
        <begin position="481"/>
        <end position="500"/>
    </location>
</feature>
<organism evidence="9 10">
    <name type="scientific">Frondihabitans peucedani</name>
    <dbReference type="NCBI Taxonomy" id="598626"/>
    <lineage>
        <taxon>Bacteria</taxon>
        <taxon>Bacillati</taxon>
        <taxon>Actinomycetota</taxon>
        <taxon>Actinomycetes</taxon>
        <taxon>Micrococcales</taxon>
        <taxon>Microbacteriaceae</taxon>
        <taxon>Frondihabitans</taxon>
    </lineage>
</organism>
<feature type="transmembrane region" description="Helical" evidence="8">
    <location>
        <begin position="264"/>
        <end position="282"/>
    </location>
</feature>
<protein>
    <recommendedName>
        <fullName evidence="11">Glycosyltransferase RgtA/B/C/D-like domain-containing protein</fullName>
    </recommendedName>
</protein>
<feature type="transmembrane region" description="Helical" evidence="8">
    <location>
        <begin position="90"/>
        <end position="110"/>
    </location>
</feature>
<evidence type="ECO:0000256" key="5">
    <source>
        <dbReference type="ARBA" id="ARBA00022692"/>
    </source>
</evidence>
<feature type="transmembrane region" description="Helical" evidence="8">
    <location>
        <begin position="337"/>
        <end position="361"/>
    </location>
</feature>
<evidence type="ECO:0000256" key="4">
    <source>
        <dbReference type="ARBA" id="ARBA00022679"/>
    </source>
</evidence>
<feature type="transmembrane region" description="Helical" evidence="8">
    <location>
        <begin position="440"/>
        <end position="461"/>
    </location>
</feature>
<evidence type="ECO:0000256" key="3">
    <source>
        <dbReference type="ARBA" id="ARBA00022676"/>
    </source>
</evidence>
<sequence>MIAILTVALAALLSLVVGLPWAVAVRRDRDDWASLVIDSVAAGLLLLVTGLSVYSWIGVAGLVLAVLVELAVVAFIVTRRRQFAWPAAPVRREIVWIAVLVVILAVALLLRRHPSDFVEYTGDMGAYTNWADQFLRTGTLQSSWPPVFSMFLVLGGLLTGASGVTAIVPLTGLVLILVTVRLLRMVGIDRWIALVVGAVVAVHPTSIWFSTITLSESLNAPLLVFWLIAIIGVVQSTARRQAFWAALGGITMLALSLLRGTAPVLILPVVVVAVIALVEPRWRHLAAGLWAFILANGVGAAIGYWYGIDRIQNYYVDLQIRELLPKGLFQDLRGAGLLRASVASAVAAVAVVVVLAAAYLLVRRLRAVSRAESVDDDNVGVVVRIVELVGAAALIGAVLLARHHDNDVWQILNRQGIWFVRIGLVAAILVAVTRHTRARATLVIAATMLGAVFVVLQNGRLAEIRPHIVFLYWDRYLYSEFFPILMILVGVAFGTVFESVSVRLDFSRVFARPTRDRKPVSIAGPVVAVIAAALVLGLLPRTALLQENTELQGAQAIQTQLEKAMPDRDQTVLWGATAVGIVPGSGFPNTWQALGLPLKYAYGYPFDNGGRSTANGALPDVVLGTQQIDRALACARSTKVYVVESDMPGGVRLPTRLAGSGLDIARLDTVSQDVSMLMQPPTNNAWQVAHYDFTVYRVTSDTVPAASLCTAPKAS</sequence>
<feature type="transmembrane region" description="Helical" evidence="8">
    <location>
        <begin position="416"/>
        <end position="433"/>
    </location>
</feature>
<feature type="transmembrane region" description="Helical" evidence="8">
    <location>
        <begin position="218"/>
        <end position="235"/>
    </location>
</feature>
<feature type="transmembrane region" description="Helical" evidence="8">
    <location>
        <begin position="381"/>
        <end position="401"/>
    </location>
</feature>
<feature type="transmembrane region" description="Helical" evidence="8">
    <location>
        <begin position="242"/>
        <end position="258"/>
    </location>
</feature>
<feature type="transmembrane region" description="Helical" evidence="8">
    <location>
        <begin position="150"/>
        <end position="179"/>
    </location>
</feature>
<dbReference type="InterPro" id="IPR050297">
    <property type="entry name" value="LipidA_mod_glycosyltrf_83"/>
</dbReference>
<dbReference type="Proteomes" id="UP001501594">
    <property type="component" value="Unassembled WGS sequence"/>
</dbReference>
<evidence type="ECO:0008006" key="11">
    <source>
        <dbReference type="Google" id="ProtNLM"/>
    </source>
</evidence>
<gene>
    <name evidence="9" type="ORF">GCM10022256_09740</name>
</gene>
<dbReference type="PANTHER" id="PTHR33908">
    <property type="entry name" value="MANNOSYLTRANSFERASE YKCB-RELATED"/>
    <property type="match status" value="1"/>
</dbReference>
<evidence type="ECO:0000256" key="7">
    <source>
        <dbReference type="ARBA" id="ARBA00023136"/>
    </source>
</evidence>
<keyword evidence="10" id="KW-1185">Reference proteome</keyword>
<evidence type="ECO:0000313" key="10">
    <source>
        <dbReference type="Proteomes" id="UP001501594"/>
    </source>
</evidence>
<evidence type="ECO:0000313" key="9">
    <source>
        <dbReference type="EMBL" id="GAA4265362.1"/>
    </source>
</evidence>
<feature type="transmembrane region" description="Helical" evidence="8">
    <location>
        <begin position="53"/>
        <end position="78"/>
    </location>
</feature>
<feature type="transmembrane region" description="Helical" evidence="8">
    <location>
        <begin position="520"/>
        <end position="539"/>
    </location>
</feature>
<evidence type="ECO:0000256" key="6">
    <source>
        <dbReference type="ARBA" id="ARBA00022989"/>
    </source>
</evidence>